<keyword evidence="10" id="KW-0573">Peptidoglycan synthesis</keyword>
<keyword evidence="9" id="KW-0133">Cell shape</keyword>
<feature type="domain" description="Peptidase S11 D-Ala-D-Ala carboxypeptidase A C-terminal" evidence="17">
    <location>
        <begin position="276"/>
        <end position="366"/>
    </location>
</feature>
<evidence type="ECO:0000256" key="8">
    <source>
        <dbReference type="ARBA" id="ARBA00022801"/>
    </source>
</evidence>
<keyword evidence="7 16" id="KW-0732">Signal</keyword>
<dbReference type="PRINTS" id="PR00725">
    <property type="entry name" value="DADACBPTASE1"/>
</dbReference>
<dbReference type="AlphaFoldDB" id="A0A1H8VCS0"/>
<evidence type="ECO:0000256" key="10">
    <source>
        <dbReference type="ARBA" id="ARBA00022984"/>
    </source>
</evidence>
<organism evidence="18 19">
    <name type="scientific">Aquisalimonas asiatica</name>
    <dbReference type="NCBI Taxonomy" id="406100"/>
    <lineage>
        <taxon>Bacteria</taxon>
        <taxon>Pseudomonadati</taxon>
        <taxon>Pseudomonadota</taxon>
        <taxon>Gammaproteobacteria</taxon>
        <taxon>Chromatiales</taxon>
        <taxon>Ectothiorhodospiraceae</taxon>
        <taxon>Aquisalimonas</taxon>
    </lineage>
</organism>
<dbReference type="UniPathway" id="UPA00219"/>
<evidence type="ECO:0000313" key="19">
    <source>
        <dbReference type="Proteomes" id="UP000199657"/>
    </source>
</evidence>
<dbReference type="GO" id="GO:0006508">
    <property type="term" value="P:proteolysis"/>
    <property type="evidence" value="ECO:0007669"/>
    <property type="project" value="UniProtKB-KW"/>
</dbReference>
<sequence length="382" mass="42738">MRQRLLALLLLLPFLAASSALADRPSVPTPAPPSIDAPSYILMDKDSGHILSERDPDEQREPASLVKLMTAYVVFSEISEGQLDLEEEVQISEQAWRMGGSRMFVEVGRRVAVEDLLRGMIIQSGNDASVALAEHVAGNEDTFAQLMNQYAEQLGMENTNFTNATGWPDPDQLTTARDIALLARAMIDDFPEFYQFYSEREFTYNDITQSNRNSLLWRDDSVDGLKTGHTQRAGYNLVSSAERDGMRLISVVMGTDSARDRMQQTQSLFGYGFRFFGTYRLYDHDTALAEPKLWRGANDTIAVGLLEPLYVTIPRREYDNMEATMHLRSNVIAPVAQGDDMGTLEVRVGDAIIAEVPLVALEDGEEGGFFGRIIDDIMLRFQ</sequence>
<reference evidence="18 19" key="1">
    <citation type="submission" date="2016-10" db="EMBL/GenBank/DDBJ databases">
        <authorList>
            <person name="de Groot N.N."/>
        </authorList>
    </citation>
    <scope>NUCLEOTIDE SEQUENCE [LARGE SCALE GENOMIC DNA]</scope>
    <source>
        <strain evidence="18 19">CGMCC 1.6291</strain>
    </source>
</reference>
<evidence type="ECO:0000256" key="6">
    <source>
        <dbReference type="ARBA" id="ARBA00022670"/>
    </source>
</evidence>
<dbReference type="OrthoDB" id="9795979at2"/>
<accession>A0A1H8VCS0</accession>
<evidence type="ECO:0000256" key="16">
    <source>
        <dbReference type="SAM" id="SignalP"/>
    </source>
</evidence>
<feature type="chain" id="PRO_5011783619" description="serine-type D-Ala-D-Ala carboxypeptidase" evidence="16">
    <location>
        <begin position="23"/>
        <end position="382"/>
    </location>
</feature>
<keyword evidence="6" id="KW-0645">Protease</keyword>
<dbReference type="STRING" id="406100.SAMN04488052_11170"/>
<comment type="function">
    <text evidence="1">Removes C-terminal D-alanyl residues from sugar-peptide cell wall precursors.</text>
</comment>
<dbReference type="GO" id="GO:0071555">
    <property type="term" value="P:cell wall organization"/>
    <property type="evidence" value="ECO:0007669"/>
    <property type="project" value="UniProtKB-KW"/>
</dbReference>
<name>A0A1H8VCS0_9GAMM</name>
<dbReference type="SUPFAM" id="SSF69189">
    <property type="entry name" value="Penicillin-binding protein associated domain"/>
    <property type="match status" value="1"/>
</dbReference>
<dbReference type="Pfam" id="PF07943">
    <property type="entry name" value="PBP5_C"/>
    <property type="match status" value="1"/>
</dbReference>
<dbReference type="RefSeq" id="WP_091645970.1">
    <property type="nucleotide sequence ID" value="NZ_FOEG01000011.1"/>
</dbReference>
<dbReference type="InterPro" id="IPR012907">
    <property type="entry name" value="Peptidase_S11_C"/>
</dbReference>
<evidence type="ECO:0000256" key="1">
    <source>
        <dbReference type="ARBA" id="ARBA00003217"/>
    </source>
</evidence>
<feature type="active site" evidence="13">
    <location>
        <position position="124"/>
    </location>
</feature>
<evidence type="ECO:0000313" key="18">
    <source>
        <dbReference type="EMBL" id="SEP13179.1"/>
    </source>
</evidence>
<dbReference type="EMBL" id="FOEG01000011">
    <property type="protein sequence ID" value="SEP13179.1"/>
    <property type="molecule type" value="Genomic_DNA"/>
</dbReference>
<dbReference type="SMART" id="SM00936">
    <property type="entry name" value="PBP5_C"/>
    <property type="match status" value="1"/>
</dbReference>
<keyword evidence="8" id="KW-0378">Hydrolase</keyword>
<evidence type="ECO:0000256" key="5">
    <source>
        <dbReference type="ARBA" id="ARBA00022645"/>
    </source>
</evidence>
<dbReference type="PANTHER" id="PTHR21581">
    <property type="entry name" value="D-ALANYL-D-ALANINE CARBOXYPEPTIDASE"/>
    <property type="match status" value="1"/>
</dbReference>
<comment type="catalytic activity">
    <reaction evidence="12">
        <text>Preferential cleavage: (Ac)2-L-Lys-D-Ala-|-D-Ala. Also transpeptidation of peptidyl-alanyl moieties that are N-acyl substituents of D-alanine.</text>
        <dbReference type="EC" id="3.4.16.4"/>
    </reaction>
</comment>
<dbReference type="PANTHER" id="PTHR21581:SF6">
    <property type="entry name" value="TRAFFICKING PROTEIN PARTICLE COMPLEX SUBUNIT 12"/>
    <property type="match status" value="1"/>
</dbReference>
<evidence type="ECO:0000256" key="12">
    <source>
        <dbReference type="ARBA" id="ARBA00034000"/>
    </source>
</evidence>
<evidence type="ECO:0000256" key="11">
    <source>
        <dbReference type="ARBA" id="ARBA00023316"/>
    </source>
</evidence>
<dbReference type="EC" id="3.4.16.4" evidence="4"/>
<dbReference type="SUPFAM" id="SSF56601">
    <property type="entry name" value="beta-lactamase/transpeptidase-like"/>
    <property type="match status" value="1"/>
</dbReference>
<feature type="binding site" evidence="14">
    <location>
        <position position="226"/>
    </location>
    <ligand>
        <name>substrate</name>
    </ligand>
</feature>
<dbReference type="InterPro" id="IPR037167">
    <property type="entry name" value="Peptidase_S11_C_sf"/>
</dbReference>
<evidence type="ECO:0000256" key="13">
    <source>
        <dbReference type="PIRSR" id="PIRSR618044-1"/>
    </source>
</evidence>
<evidence type="ECO:0000256" key="7">
    <source>
        <dbReference type="ARBA" id="ARBA00022729"/>
    </source>
</evidence>
<keyword evidence="11" id="KW-0961">Cell wall biogenesis/degradation</keyword>
<evidence type="ECO:0000259" key="17">
    <source>
        <dbReference type="SMART" id="SM00936"/>
    </source>
</evidence>
<gene>
    <name evidence="18" type="ORF">SAMN04488052_11170</name>
</gene>
<dbReference type="GO" id="GO:0009252">
    <property type="term" value="P:peptidoglycan biosynthetic process"/>
    <property type="evidence" value="ECO:0007669"/>
    <property type="project" value="UniProtKB-UniPathway"/>
</dbReference>
<evidence type="ECO:0000256" key="2">
    <source>
        <dbReference type="ARBA" id="ARBA00004752"/>
    </source>
</evidence>
<evidence type="ECO:0000256" key="3">
    <source>
        <dbReference type="ARBA" id="ARBA00007164"/>
    </source>
</evidence>
<dbReference type="InterPro" id="IPR001967">
    <property type="entry name" value="Peptidase_S11_N"/>
</dbReference>
<dbReference type="GO" id="GO:0009002">
    <property type="term" value="F:serine-type D-Ala-D-Ala carboxypeptidase activity"/>
    <property type="evidence" value="ECO:0007669"/>
    <property type="project" value="UniProtKB-EC"/>
</dbReference>
<dbReference type="Proteomes" id="UP000199657">
    <property type="component" value="Unassembled WGS sequence"/>
</dbReference>
<dbReference type="InterPro" id="IPR018044">
    <property type="entry name" value="Peptidase_S11"/>
</dbReference>
<evidence type="ECO:0000256" key="9">
    <source>
        <dbReference type="ARBA" id="ARBA00022960"/>
    </source>
</evidence>
<proteinExistence type="inferred from homology"/>
<evidence type="ECO:0000256" key="14">
    <source>
        <dbReference type="PIRSR" id="PIRSR618044-2"/>
    </source>
</evidence>
<comment type="pathway">
    <text evidence="2">Cell wall biogenesis; peptidoglycan biosynthesis.</text>
</comment>
<evidence type="ECO:0000256" key="4">
    <source>
        <dbReference type="ARBA" id="ARBA00012448"/>
    </source>
</evidence>
<feature type="active site" description="Proton acceptor" evidence="13">
    <location>
        <position position="67"/>
    </location>
</feature>
<feature type="signal peptide" evidence="16">
    <location>
        <begin position="1"/>
        <end position="22"/>
    </location>
</feature>
<feature type="active site" description="Acyl-ester intermediate" evidence="13">
    <location>
        <position position="64"/>
    </location>
</feature>
<dbReference type="Gene3D" id="2.60.410.10">
    <property type="entry name" value="D-Ala-D-Ala carboxypeptidase, C-terminal domain"/>
    <property type="match status" value="1"/>
</dbReference>
<protein>
    <recommendedName>
        <fullName evidence="4">serine-type D-Ala-D-Ala carboxypeptidase</fullName>
        <ecNumber evidence="4">3.4.16.4</ecNumber>
    </recommendedName>
</protein>
<keyword evidence="5" id="KW-0121">Carboxypeptidase</keyword>
<keyword evidence="19" id="KW-1185">Reference proteome</keyword>
<dbReference type="GO" id="GO:0008360">
    <property type="term" value="P:regulation of cell shape"/>
    <property type="evidence" value="ECO:0007669"/>
    <property type="project" value="UniProtKB-KW"/>
</dbReference>
<evidence type="ECO:0000256" key="15">
    <source>
        <dbReference type="RuleBase" id="RU004016"/>
    </source>
</evidence>
<dbReference type="InterPro" id="IPR012338">
    <property type="entry name" value="Beta-lactam/transpept-like"/>
</dbReference>
<dbReference type="InterPro" id="IPR015956">
    <property type="entry name" value="Peniciliin-bd_prot_C_sf"/>
</dbReference>
<dbReference type="Gene3D" id="3.40.710.10">
    <property type="entry name" value="DD-peptidase/beta-lactamase superfamily"/>
    <property type="match status" value="1"/>
</dbReference>
<comment type="similarity">
    <text evidence="3 15">Belongs to the peptidase S11 family.</text>
</comment>
<dbReference type="Pfam" id="PF00768">
    <property type="entry name" value="Peptidase_S11"/>
    <property type="match status" value="1"/>
</dbReference>